<evidence type="ECO:0000313" key="8">
    <source>
        <dbReference type="EMBL" id="SBW04281.1"/>
    </source>
</evidence>
<evidence type="ECO:0000256" key="4">
    <source>
        <dbReference type="ARBA" id="ARBA00022847"/>
    </source>
</evidence>
<feature type="transmembrane region" description="Helical" evidence="7">
    <location>
        <begin position="85"/>
        <end position="104"/>
    </location>
</feature>
<feature type="transmembrane region" description="Helical" evidence="7">
    <location>
        <begin position="12"/>
        <end position="33"/>
    </location>
</feature>
<evidence type="ECO:0000256" key="1">
    <source>
        <dbReference type="ARBA" id="ARBA00004141"/>
    </source>
</evidence>
<feature type="transmembrane region" description="Helical" evidence="7">
    <location>
        <begin position="316"/>
        <end position="337"/>
    </location>
</feature>
<evidence type="ECO:0000256" key="2">
    <source>
        <dbReference type="ARBA" id="ARBA00022448"/>
    </source>
</evidence>
<evidence type="ECO:0008006" key="9">
    <source>
        <dbReference type="Google" id="ProtNLM"/>
    </source>
</evidence>
<gene>
    <name evidence="8" type="ORF">KL86DYS1_30798</name>
</gene>
<evidence type="ECO:0000256" key="3">
    <source>
        <dbReference type="ARBA" id="ARBA00022692"/>
    </source>
</evidence>
<feature type="transmembrane region" description="Helical" evidence="7">
    <location>
        <begin position="278"/>
        <end position="304"/>
    </location>
</feature>
<keyword evidence="6 7" id="KW-0472">Membrane</keyword>
<dbReference type="EMBL" id="FLUM01000003">
    <property type="protein sequence ID" value="SBW04281.1"/>
    <property type="molecule type" value="Genomic_DNA"/>
</dbReference>
<keyword evidence="3 7" id="KW-0812">Transmembrane</keyword>
<dbReference type="GO" id="GO:0015086">
    <property type="term" value="F:cadmium ion transmembrane transporter activity"/>
    <property type="evidence" value="ECO:0007669"/>
    <property type="project" value="TreeGrafter"/>
</dbReference>
<dbReference type="NCBIfam" id="NF037982">
    <property type="entry name" value="Nramp_1"/>
    <property type="match status" value="1"/>
</dbReference>
<dbReference type="PANTHER" id="PTHR11706:SF33">
    <property type="entry name" value="NATURAL RESISTANCE-ASSOCIATED MACROPHAGE PROTEIN 2"/>
    <property type="match status" value="1"/>
</dbReference>
<dbReference type="GO" id="GO:0005384">
    <property type="term" value="F:manganese ion transmembrane transporter activity"/>
    <property type="evidence" value="ECO:0007669"/>
    <property type="project" value="TreeGrafter"/>
</dbReference>
<protein>
    <recommendedName>
        <fullName evidence="9">Natural resistance-associated macrophage protein</fullName>
    </recommendedName>
</protein>
<accession>A0A212JXU7</accession>
<keyword evidence="5 7" id="KW-1133">Transmembrane helix</keyword>
<organism evidence="8">
    <name type="scientific">uncultured Dysgonomonas sp</name>
    <dbReference type="NCBI Taxonomy" id="206096"/>
    <lineage>
        <taxon>Bacteria</taxon>
        <taxon>Pseudomonadati</taxon>
        <taxon>Bacteroidota</taxon>
        <taxon>Bacteroidia</taxon>
        <taxon>Bacteroidales</taxon>
        <taxon>Dysgonomonadaceae</taxon>
        <taxon>Dysgonomonas</taxon>
        <taxon>environmental samples</taxon>
    </lineage>
</organism>
<feature type="transmembrane region" description="Helical" evidence="7">
    <location>
        <begin position="231"/>
        <end position="251"/>
    </location>
</feature>
<evidence type="ECO:0000256" key="7">
    <source>
        <dbReference type="SAM" id="Phobius"/>
    </source>
</evidence>
<dbReference type="InterPro" id="IPR001046">
    <property type="entry name" value="NRAMP_fam"/>
</dbReference>
<keyword evidence="4" id="KW-0769">Symport</keyword>
<feature type="transmembrane region" description="Helical" evidence="7">
    <location>
        <begin position="150"/>
        <end position="170"/>
    </location>
</feature>
<evidence type="ECO:0000256" key="5">
    <source>
        <dbReference type="ARBA" id="ARBA00022989"/>
    </source>
</evidence>
<proteinExistence type="predicted"/>
<dbReference type="PANTHER" id="PTHR11706">
    <property type="entry name" value="SOLUTE CARRIER PROTEIN FAMILY 11 MEMBER"/>
    <property type="match status" value="1"/>
</dbReference>
<feature type="transmembrane region" description="Helical" evidence="7">
    <location>
        <begin position="45"/>
        <end position="64"/>
    </location>
</feature>
<name>A0A212JXU7_9BACT</name>
<dbReference type="AlphaFoldDB" id="A0A212JXU7"/>
<evidence type="ECO:0000256" key="6">
    <source>
        <dbReference type="ARBA" id="ARBA00023136"/>
    </source>
</evidence>
<feature type="transmembrane region" description="Helical" evidence="7">
    <location>
        <begin position="379"/>
        <end position="404"/>
    </location>
</feature>
<keyword evidence="2" id="KW-0813">Transport</keyword>
<dbReference type="GO" id="GO:0015293">
    <property type="term" value="F:symporter activity"/>
    <property type="evidence" value="ECO:0007669"/>
    <property type="project" value="UniProtKB-KW"/>
</dbReference>
<feature type="transmembrane region" description="Helical" evidence="7">
    <location>
        <begin position="116"/>
        <end position="138"/>
    </location>
</feature>
<dbReference type="GO" id="GO:0034755">
    <property type="term" value="P:iron ion transmembrane transport"/>
    <property type="evidence" value="ECO:0007669"/>
    <property type="project" value="TreeGrafter"/>
</dbReference>
<dbReference type="Pfam" id="PF01566">
    <property type="entry name" value="Nramp"/>
    <property type="match status" value="1"/>
</dbReference>
<reference evidence="8" key="1">
    <citation type="submission" date="2016-04" db="EMBL/GenBank/DDBJ databases">
        <authorList>
            <person name="Evans L.H."/>
            <person name="Alamgir A."/>
            <person name="Owens N."/>
            <person name="Weber N.D."/>
            <person name="Virtaneva K."/>
            <person name="Barbian K."/>
            <person name="Babar A."/>
            <person name="Rosenke K."/>
        </authorList>
    </citation>
    <scope>NUCLEOTIDE SEQUENCE</scope>
    <source>
        <strain evidence="8">86-1</strain>
    </source>
</reference>
<comment type="subcellular location">
    <subcellularLocation>
        <location evidence="1">Membrane</location>
        <topology evidence="1">Multi-pass membrane protein</topology>
    </subcellularLocation>
</comment>
<feature type="transmembrane region" description="Helical" evidence="7">
    <location>
        <begin position="343"/>
        <end position="367"/>
    </location>
</feature>
<dbReference type="Gene3D" id="1.20.1740.10">
    <property type="entry name" value="Amino acid/polyamine transporter I"/>
    <property type="match status" value="1"/>
</dbReference>
<feature type="transmembrane region" description="Helical" evidence="7">
    <location>
        <begin position="190"/>
        <end position="210"/>
    </location>
</feature>
<sequence>MKIKNPFFQQLFSSFGPGLITAALVLGPGTITVCSNAGALTGYSMLWVIVVSSLFMICMTRVAAKMGCVSPVSLLTNIENNYGRIVAILVGFSVCFSCSGFQTGNTIGLGISLNELFGGSLALWTVIFLIVTLIFIWTSSNFYSLLEKTMIFLVMIMIVAFVGNLFFIDIDGGSLFKGLIPSIPSPSNKALWIAVASTSFSVAGAAGQAYMVQGKKWKAEDLKKGLRDATFGILILSALGAIIIITSAAIMHPKGLTIKNAVDMALQLEPFLGSFGKWLFLIGLFATSFSSYVSNAALGGMFLCEALHLGKSINDRWVKVFASGILVLGTIIAIIFGSNPIQLIVFAQSMTIFGAPIVAVAILFLSNNKKVVGDYRNSHILNIVLTIATAWAIFISVNQLIALIQN</sequence>
<dbReference type="RefSeq" id="WP_296942891.1">
    <property type="nucleotide sequence ID" value="NZ_LT599032.1"/>
</dbReference>
<dbReference type="GO" id="GO:0005886">
    <property type="term" value="C:plasma membrane"/>
    <property type="evidence" value="ECO:0007669"/>
    <property type="project" value="TreeGrafter"/>
</dbReference>